<keyword evidence="2" id="KW-1185">Reference proteome</keyword>
<proteinExistence type="predicted"/>
<name>A0ABR4F1L5_9PEZI</name>
<reference evidence="1 2" key="1">
    <citation type="submission" date="2024-03" db="EMBL/GenBank/DDBJ databases">
        <title>A high-quality draft genome sequence of Diaporthe vaccinii, a causative agent of upright dieback and viscid rot disease in cranberry plants.</title>
        <authorList>
            <person name="Sarrasin M."/>
            <person name="Lang B.F."/>
            <person name="Burger G."/>
        </authorList>
    </citation>
    <scope>NUCLEOTIDE SEQUENCE [LARGE SCALE GENOMIC DNA]</scope>
    <source>
        <strain evidence="1 2">IS7</strain>
    </source>
</reference>
<organism evidence="1 2">
    <name type="scientific">Diaporthe vaccinii</name>
    <dbReference type="NCBI Taxonomy" id="105482"/>
    <lineage>
        <taxon>Eukaryota</taxon>
        <taxon>Fungi</taxon>
        <taxon>Dikarya</taxon>
        <taxon>Ascomycota</taxon>
        <taxon>Pezizomycotina</taxon>
        <taxon>Sordariomycetes</taxon>
        <taxon>Sordariomycetidae</taxon>
        <taxon>Diaporthales</taxon>
        <taxon>Diaporthaceae</taxon>
        <taxon>Diaporthe</taxon>
        <taxon>Diaporthe eres species complex</taxon>
    </lineage>
</organism>
<evidence type="ECO:0000313" key="2">
    <source>
        <dbReference type="Proteomes" id="UP001600888"/>
    </source>
</evidence>
<accession>A0ABR4F1L5</accession>
<comment type="caution">
    <text evidence="1">The sequence shown here is derived from an EMBL/GenBank/DDBJ whole genome shotgun (WGS) entry which is preliminary data.</text>
</comment>
<dbReference type="Proteomes" id="UP001600888">
    <property type="component" value="Unassembled WGS sequence"/>
</dbReference>
<dbReference type="EMBL" id="JBAWTH010000016">
    <property type="protein sequence ID" value="KAL2288586.1"/>
    <property type="molecule type" value="Genomic_DNA"/>
</dbReference>
<evidence type="ECO:0000313" key="1">
    <source>
        <dbReference type="EMBL" id="KAL2288586.1"/>
    </source>
</evidence>
<gene>
    <name evidence="1" type="ORF">FJTKL_03945</name>
</gene>
<sequence length="90" mass="9961">MVTGPILNGQRPALPTTRSRLRLFRPVPSSRNRPNIKTVSTLASFNDDRPIRRHFQNPKEKAVTVVTTNSRAIIHREQPTSGSDSSPSGS</sequence>
<protein>
    <submittedName>
        <fullName evidence="1">Uncharacterized protein</fullName>
    </submittedName>
</protein>